<dbReference type="NCBIfam" id="TIGR01049">
    <property type="entry name" value="rpsJ_bact"/>
    <property type="match status" value="1"/>
</dbReference>
<dbReference type="InterPro" id="IPR036838">
    <property type="entry name" value="Ribosomal_uS10_dom_sf"/>
</dbReference>
<dbReference type="GO" id="GO:0003723">
    <property type="term" value="F:RNA binding"/>
    <property type="evidence" value="ECO:0007669"/>
    <property type="project" value="InterPro"/>
</dbReference>
<keyword evidence="3" id="KW-0687">Ribonucleoprotein</keyword>
<dbReference type="PROSITE" id="PS00361">
    <property type="entry name" value="RIBOSOMAL_S10"/>
    <property type="match status" value="1"/>
</dbReference>
<evidence type="ECO:0000256" key="3">
    <source>
        <dbReference type="ARBA" id="ARBA00023274"/>
    </source>
</evidence>
<keyword evidence="2" id="KW-0689">Ribosomal protein</keyword>
<evidence type="ECO:0000259" key="4">
    <source>
        <dbReference type="SMART" id="SM01403"/>
    </source>
</evidence>
<dbReference type="InterPro" id="IPR027486">
    <property type="entry name" value="Ribosomal_uS10_dom"/>
</dbReference>
<comment type="similarity">
    <text evidence="1">Belongs to the universal ribosomal protein uS10 family.</text>
</comment>
<dbReference type="GO" id="GO:0006412">
    <property type="term" value="P:translation"/>
    <property type="evidence" value="ECO:0007669"/>
    <property type="project" value="InterPro"/>
</dbReference>
<dbReference type="GO" id="GO:0003735">
    <property type="term" value="F:structural constituent of ribosome"/>
    <property type="evidence" value="ECO:0007669"/>
    <property type="project" value="InterPro"/>
</dbReference>
<accession>A0A0D6QZR3</accession>
<evidence type="ECO:0000256" key="1">
    <source>
        <dbReference type="ARBA" id="ARBA00007102"/>
    </source>
</evidence>
<dbReference type="NCBIfam" id="NF001861">
    <property type="entry name" value="PRK00596.1"/>
    <property type="match status" value="1"/>
</dbReference>
<evidence type="ECO:0000256" key="2">
    <source>
        <dbReference type="ARBA" id="ARBA00022980"/>
    </source>
</evidence>
<dbReference type="PANTHER" id="PTHR11700">
    <property type="entry name" value="30S RIBOSOMAL PROTEIN S10 FAMILY MEMBER"/>
    <property type="match status" value="1"/>
</dbReference>
<dbReference type="InterPro" id="IPR001848">
    <property type="entry name" value="Ribosomal_uS10"/>
</dbReference>
<protein>
    <recommendedName>
        <fullName evidence="4">Small ribosomal subunit protein uS10 domain-containing protein</fullName>
    </recommendedName>
</protein>
<name>A0A0D6QZR3_ARACU</name>
<dbReference type="SMART" id="SM01403">
    <property type="entry name" value="Ribosomal_S10"/>
    <property type="match status" value="1"/>
</dbReference>
<dbReference type="AlphaFoldDB" id="A0A0D6QZR3"/>
<evidence type="ECO:0000313" key="5">
    <source>
        <dbReference type="EMBL" id="JAG96044.1"/>
    </source>
</evidence>
<reference evidence="5" key="1">
    <citation type="submission" date="2015-03" db="EMBL/GenBank/DDBJ databases">
        <title>A transcriptome of Araucaria cunninghamii, an australian fine timber species.</title>
        <authorList>
            <person name="Jing Yi C.J.Y."/>
            <person name="Yin San L.Y.S."/>
            <person name="Abdul Karim S.S."/>
            <person name="Wan Azmi N.N."/>
            <person name="Hercus R.R."/>
            <person name="Croft L.L."/>
        </authorList>
    </citation>
    <scope>NUCLEOTIDE SEQUENCE</scope>
    <source>
        <strain evidence="5">MI0301</strain>
        <tissue evidence="5">Leaf</tissue>
    </source>
</reference>
<dbReference type="Gene3D" id="3.30.70.600">
    <property type="entry name" value="Ribosomal protein S10 domain"/>
    <property type="match status" value="1"/>
</dbReference>
<dbReference type="PRINTS" id="PR00971">
    <property type="entry name" value="RIBOSOMALS10"/>
</dbReference>
<dbReference type="GO" id="GO:0005840">
    <property type="term" value="C:ribosome"/>
    <property type="evidence" value="ECO:0007669"/>
    <property type="project" value="UniProtKB-KW"/>
</dbReference>
<dbReference type="InterPro" id="IPR018268">
    <property type="entry name" value="Ribosomal_uS10_CS"/>
</dbReference>
<dbReference type="HAMAP" id="MF_00508">
    <property type="entry name" value="Ribosomal_uS10"/>
    <property type="match status" value="1"/>
</dbReference>
<dbReference type="GO" id="GO:1990904">
    <property type="term" value="C:ribonucleoprotein complex"/>
    <property type="evidence" value="ECO:0007669"/>
    <property type="project" value="UniProtKB-KW"/>
</dbReference>
<proteinExistence type="inferred from homology"/>
<dbReference type="Pfam" id="PF00338">
    <property type="entry name" value="Ribosomal_S10"/>
    <property type="match status" value="1"/>
</dbReference>
<sequence length="199" mass="21801">MASAMHTALPFISTAKTKSGTPNASAAFRNTTLPCNRVQIGFRSFQGLRCNAPVKTTLFQQSWKKLQLADGRINGGISVRATADVAAEAPPATAVAVPQQKIRIKLRSYWVPRIEESAKIILDSARSTGAKTSGPIPLPTKRRVYCVLKSPHVHKDAREHFEKKTHQRLIDIENPNAQTIDALMGLNIPEGVDVEVKLK</sequence>
<feature type="domain" description="Small ribosomal subunit protein uS10" evidence="4">
    <location>
        <begin position="103"/>
        <end position="197"/>
    </location>
</feature>
<dbReference type="EMBL" id="GCKF01038768">
    <property type="protein sequence ID" value="JAG96044.1"/>
    <property type="molecule type" value="Transcribed_RNA"/>
</dbReference>
<dbReference type="FunFam" id="3.30.70.600:FF:000003">
    <property type="entry name" value="30S ribosomal protein S10"/>
    <property type="match status" value="1"/>
</dbReference>
<organism evidence="5">
    <name type="scientific">Araucaria cunninghamii</name>
    <name type="common">Hoop pine</name>
    <name type="synonym">Moreton Bay pine</name>
    <dbReference type="NCBI Taxonomy" id="56994"/>
    <lineage>
        <taxon>Eukaryota</taxon>
        <taxon>Viridiplantae</taxon>
        <taxon>Streptophyta</taxon>
        <taxon>Embryophyta</taxon>
        <taxon>Tracheophyta</taxon>
        <taxon>Spermatophyta</taxon>
        <taxon>Pinopsida</taxon>
        <taxon>Pinidae</taxon>
        <taxon>Conifers II</taxon>
        <taxon>Araucariales</taxon>
        <taxon>Araucariaceae</taxon>
        <taxon>Araucaria</taxon>
    </lineage>
</organism>
<dbReference type="SUPFAM" id="SSF54999">
    <property type="entry name" value="Ribosomal protein S10"/>
    <property type="match status" value="1"/>
</dbReference>